<organism evidence="13 14">
    <name type="scientific">Kordiimonas lacus</name>
    <dbReference type="NCBI Taxonomy" id="637679"/>
    <lineage>
        <taxon>Bacteria</taxon>
        <taxon>Pseudomonadati</taxon>
        <taxon>Pseudomonadota</taxon>
        <taxon>Alphaproteobacteria</taxon>
        <taxon>Kordiimonadales</taxon>
        <taxon>Kordiimonadaceae</taxon>
        <taxon>Kordiimonas</taxon>
    </lineage>
</organism>
<evidence type="ECO:0000256" key="1">
    <source>
        <dbReference type="ARBA" id="ARBA00004141"/>
    </source>
</evidence>
<dbReference type="EMBL" id="FNAK01000005">
    <property type="protein sequence ID" value="SDE20763.1"/>
    <property type="molecule type" value="Genomic_DNA"/>
</dbReference>
<feature type="transmembrane region" description="Helical" evidence="11">
    <location>
        <begin position="112"/>
        <end position="130"/>
    </location>
</feature>
<keyword evidence="7 11" id="KW-1133">Transmembrane helix</keyword>
<dbReference type="Proteomes" id="UP000183685">
    <property type="component" value="Unassembled WGS sequence"/>
</dbReference>
<comment type="similarity">
    <text evidence="2 11 12">Belongs to the ATPase A chain family.</text>
</comment>
<comment type="subcellular location">
    <subcellularLocation>
        <location evidence="11 12">Cell membrane</location>
        <topology evidence="11 12">Multi-pass membrane protein</topology>
    </subcellularLocation>
    <subcellularLocation>
        <location evidence="1">Membrane</location>
        <topology evidence="1">Multi-pass membrane protein</topology>
    </subcellularLocation>
</comment>
<evidence type="ECO:0000256" key="3">
    <source>
        <dbReference type="ARBA" id="ARBA00022448"/>
    </source>
</evidence>
<dbReference type="InterPro" id="IPR045083">
    <property type="entry name" value="ATP_synth_F0_asu_bact/mt"/>
</dbReference>
<dbReference type="InterPro" id="IPR035908">
    <property type="entry name" value="F0_ATP_A_sf"/>
</dbReference>
<reference evidence="13 14" key="1">
    <citation type="submission" date="2016-10" db="EMBL/GenBank/DDBJ databases">
        <authorList>
            <person name="de Groot N.N."/>
        </authorList>
    </citation>
    <scope>NUCLEOTIDE SEQUENCE [LARGE SCALE GENOMIC DNA]</scope>
    <source>
        <strain evidence="13 14">CGMCC 1.9109</strain>
    </source>
</reference>
<evidence type="ECO:0000313" key="14">
    <source>
        <dbReference type="Proteomes" id="UP000183685"/>
    </source>
</evidence>
<keyword evidence="3 11" id="KW-0813">Transport</keyword>
<dbReference type="NCBIfam" id="NF004482">
    <property type="entry name" value="PRK05815.2-4"/>
    <property type="match status" value="1"/>
</dbReference>
<feature type="transmembrane region" description="Helical" evidence="11">
    <location>
        <begin position="142"/>
        <end position="161"/>
    </location>
</feature>
<protein>
    <recommendedName>
        <fullName evidence="11 12">ATP synthase subunit a</fullName>
    </recommendedName>
    <alternativeName>
        <fullName evidence="11">ATP synthase F0 sector subunit a</fullName>
    </alternativeName>
    <alternativeName>
        <fullName evidence="11">F-ATPase subunit 6</fullName>
    </alternativeName>
</protein>
<dbReference type="SUPFAM" id="SSF81336">
    <property type="entry name" value="F1F0 ATP synthase subunit A"/>
    <property type="match status" value="1"/>
</dbReference>
<dbReference type="GO" id="GO:0005886">
    <property type="term" value="C:plasma membrane"/>
    <property type="evidence" value="ECO:0007669"/>
    <property type="project" value="UniProtKB-SubCell"/>
</dbReference>
<keyword evidence="11" id="KW-1003">Cell membrane</keyword>
<dbReference type="FunFam" id="1.20.120.220:FF:000003">
    <property type="entry name" value="ATP synthase subunit a"/>
    <property type="match status" value="1"/>
</dbReference>
<dbReference type="PROSITE" id="PS00449">
    <property type="entry name" value="ATPASE_A"/>
    <property type="match status" value="1"/>
</dbReference>
<dbReference type="PANTHER" id="PTHR11410:SF0">
    <property type="entry name" value="ATP SYNTHASE SUBUNIT A"/>
    <property type="match status" value="1"/>
</dbReference>
<dbReference type="GO" id="GO:0046933">
    <property type="term" value="F:proton-transporting ATP synthase activity, rotational mechanism"/>
    <property type="evidence" value="ECO:0007669"/>
    <property type="project" value="UniProtKB-UniRule"/>
</dbReference>
<gene>
    <name evidence="11" type="primary">atpB</name>
    <name evidence="13" type="ORF">SAMN04488071_2313</name>
</gene>
<proteinExistence type="inferred from homology"/>
<comment type="function">
    <text evidence="11 12">Key component of the proton channel; it plays a direct role in the translocation of protons across the membrane.</text>
</comment>
<evidence type="ECO:0000256" key="8">
    <source>
        <dbReference type="ARBA" id="ARBA00023065"/>
    </source>
</evidence>
<dbReference type="AlphaFoldDB" id="A0A1G7B163"/>
<evidence type="ECO:0000256" key="4">
    <source>
        <dbReference type="ARBA" id="ARBA00022547"/>
    </source>
</evidence>
<keyword evidence="10 11" id="KW-0066">ATP synthesis</keyword>
<keyword evidence="5 11" id="KW-0812">Transmembrane</keyword>
<feature type="transmembrane region" description="Helical" evidence="11">
    <location>
        <begin position="217"/>
        <end position="238"/>
    </location>
</feature>
<keyword evidence="8 11" id="KW-0406">Ion transport</keyword>
<keyword evidence="6 11" id="KW-0375">Hydrogen ion transport</keyword>
<accession>A0A1G7B163</accession>
<dbReference type="Gene3D" id="1.20.120.220">
    <property type="entry name" value="ATP synthase, F0 complex, subunit A"/>
    <property type="match status" value="1"/>
</dbReference>
<evidence type="ECO:0000256" key="6">
    <source>
        <dbReference type="ARBA" id="ARBA00022781"/>
    </source>
</evidence>
<dbReference type="GO" id="GO:0045259">
    <property type="term" value="C:proton-transporting ATP synthase complex"/>
    <property type="evidence" value="ECO:0007669"/>
    <property type="project" value="UniProtKB-KW"/>
</dbReference>
<dbReference type="Pfam" id="PF00119">
    <property type="entry name" value="ATP-synt_A"/>
    <property type="match status" value="1"/>
</dbReference>
<evidence type="ECO:0000256" key="9">
    <source>
        <dbReference type="ARBA" id="ARBA00023136"/>
    </source>
</evidence>
<keyword evidence="9 11" id="KW-0472">Membrane</keyword>
<evidence type="ECO:0000313" key="13">
    <source>
        <dbReference type="EMBL" id="SDE20763.1"/>
    </source>
</evidence>
<evidence type="ECO:0000256" key="2">
    <source>
        <dbReference type="ARBA" id="ARBA00006810"/>
    </source>
</evidence>
<evidence type="ECO:0000256" key="7">
    <source>
        <dbReference type="ARBA" id="ARBA00022989"/>
    </source>
</evidence>
<evidence type="ECO:0000256" key="5">
    <source>
        <dbReference type="ARBA" id="ARBA00022692"/>
    </source>
</evidence>
<dbReference type="NCBIfam" id="TIGR01131">
    <property type="entry name" value="ATP_synt_6_or_A"/>
    <property type="match status" value="1"/>
</dbReference>
<feature type="transmembrane region" description="Helical" evidence="11">
    <location>
        <begin position="59"/>
        <end position="76"/>
    </location>
</feature>
<dbReference type="InterPro" id="IPR023011">
    <property type="entry name" value="ATP_synth_F0_asu_AS"/>
</dbReference>
<evidence type="ECO:0000256" key="11">
    <source>
        <dbReference type="HAMAP-Rule" id="MF_01393"/>
    </source>
</evidence>
<feature type="transmembrane region" description="Helical" evidence="11">
    <location>
        <begin position="181"/>
        <end position="205"/>
    </location>
</feature>
<dbReference type="PANTHER" id="PTHR11410">
    <property type="entry name" value="ATP SYNTHASE SUBUNIT A"/>
    <property type="match status" value="1"/>
</dbReference>
<dbReference type="STRING" id="637679.GCA_001550055_03478"/>
<sequence length="277" mass="30324">MVCKGRLTRRIKIDRDPHKAGCTTKEMVAVAGPLEQFEIKPLAEMQVAGIDVSFTNSSLWMVIVVTALTFFLVGGTRKNALVPGRWQAMVEMAYEFIANMVKENVGREGKQYFPFIFTLFMFILGSNLAGMIPYSFTTTSHIIVTFALAAVVFLGVTLIGFAKHGLGFLKLFAPSGVPAPLYILIVPIEVMSYFTRPISLSVRLFANMLAGHIMMKVFAGFIISLGAIGIAGQAAAVLPFAFNIFLTGLEILVAFLQAYVFAILSCIYLHDAMHPAH</sequence>
<evidence type="ECO:0000256" key="12">
    <source>
        <dbReference type="RuleBase" id="RU000483"/>
    </source>
</evidence>
<evidence type="ECO:0000256" key="10">
    <source>
        <dbReference type="ARBA" id="ARBA00023310"/>
    </source>
</evidence>
<dbReference type="PRINTS" id="PR00123">
    <property type="entry name" value="ATPASEA"/>
</dbReference>
<dbReference type="InterPro" id="IPR000568">
    <property type="entry name" value="ATP_synth_F0_asu"/>
</dbReference>
<feature type="transmembrane region" description="Helical" evidence="11">
    <location>
        <begin position="244"/>
        <end position="269"/>
    </location>
</feature>
<dbReference type="CDD" id="cd00310">
    <property type="entry name" value="ATP-synt_Fo_a_6"/>
    <property type="match status" value="1"/>
</dbReference>
<keyword evidence="14" id="KW-1185">Reference proteome</keyword>
<name>A0A1G7B163_9PROT</name>
<keyword evidence="4 11" id="KW-0138">CF(0)</keyword>
<dbReference type="HAMAP" id="MF_01393">
    <property type="entry name" value="ATP_synth_a_bact"/>
    <property type="match status" value="1"/>
</dbReference>